<gene>
    <name evidence="7" type="ORF">KGQ91_15490</name>
</gene>
<feature type="transmembrane region" description="Helical" evidence="6">
    <location>
        <begin position="97"/>
        <end position="122"/>
    </location>
</feature>
<comment type="caution">
    <text evidence="7">The sequence shown here is derived from an EMBL/GenBank/DDBJ whole genome shotgun (WGS) entry which is preliminary data.</text>
</comment>
<feature type="transmembrane region" description="Helical" evidence="6">
    <location>
        <begin position="128"/>
        <end position="147"/>
    </location>
</feature>
<dbReference type="Pfam" id="PF01226">
    <property type="entry name" value="Form_Nir_trans"/>
    <property type="match status" value="1"/>
</dbReference>
<feature type="transmembrane region" description="Helical" evidence="6">
    <location>
        <begin position="252"/>
        <end position="272"/>
    </location>
</feature>
<evidence type="ECO:0000256" key="1">
    <source>
        <dbReference type="ARBA" id="ARBA00004141"/>
    </source>
</evidence>
<feature type="transmembrane region" description="Helical" evidence="6">
    <location>
        <begin position="226"/>
        <end position="245"/>
    </location>
</feature>
<sequence>MASTPSCIAVSFCCDPSVSSSVAETATPPACSRPDNRPESGRYAHRDKEARVTPSGSTTPPGDDRELDDRHLPSQAAAVHETIRADGEKELTRTASALFWSALAAGLSMSFSMLAKGLLAAHLPDSDIAYLVASLGYTVGFLVVILARQQLFTENTVTAVLPLMSQPGLTKLLCLLRLWSVVLVGNLLGTAISAYAIAAMPLFDGETHRIFLGLGQHVLENGLDEMFAKGVVAGWMIATMVWLIPAAGAAKIWVILIVTYLVAIGGFTHIIAGSTEVMYLVFAGKASLGEYLFTFILPVLAGNVVGGTFIFALISHAQIRSDG</sequence>
<organism evidence="7 8">
    <name type="scientific">Modicisalibacter tunisiensis</name>
    <dbReference type="NCBI Taxonomy" id="390637"/>
    <lineage>
        <taxon>Bacteria</taxon>
        <taxon>Pseudomonadati</taxon>
        <taxon>Pseudomonadota</taxon>
        <taxon>Gammaproteobacteria</taxon>
        <taxon>Oceanospirillales</taxon>
        <taxon>Halomonadaceae</taxon>
        <taxon>Modicisalibacter</taxon>
    </lineage>
</organism>
<dbReference type="PANTHER" id="PTHR30520">
    <property type="entry name" value="FORMATE TRANSPORTER-RELATED"/>
    <property type="match status" value="1"/>
</dbReference>
<proteinExistence type="predicted"/>
<feature type="transmembrane region" description="Helical" evidence="6">
    <location>
        <begin position="174"/>
        <end position="198"/>
    </location>
</feature>
<accession>A0ABS7X2E9</accession>
<dbReference type="PANTHER" id="PTHR30520:SF2">
    <property type="entry name" value="INNER MEMBRANE PROTEIN YFDC"/>
    <property type="match status" value="1"/>
</dbReference>
<comment type="subcellular location">
    <subcellularLocation>
        <location evidence="1">Membrane</location>
        <topology evidence="1">Multi-pass membrane protein</topology>
    </subcellularLocation>
</comment>
<evidence type="ECO:0000256" key="5">
    <source>
        <dbReference type="SAM" id="MobiDB-lite"/>
    </source>
</evidence>
<keyword evidence="4 6" id="KW-0472">Membrane</keyword>
<dbReference type="EMBL" id="JAGXFD010000002">
    <property type="protein sequence ID" value="MBZ9569072.1"/>
    <property type="molecule type" value="Genomic_DNA"/>
</dbReference>
<keyword evidence="8" id="KW-1185">Reference proteome</keyword>
<feature type="compositionally biased region" description="Basic and acidic residues" evidence="5">
    <location>
        <begin position="34"/>
        <end position="51"/>
    </location>
</feature>
<evidence type="ECO:0000313" key="8">
    <source>
        <dbReference type="Proteomes" id="UP001319883"/>
    </source>
</evidence>
<dbReference type="InterPro" id="IPR000292">
    <property type="entry name" value="For/NO2_transpt"/>
</dbReference>
<reference evidence="7 8" key="1">
    <citation type="submission" date="2021-05" db="EMBL/GenBank/DDBJ databases">
        <title>Petroleum and Energy Research Collection (APPE): ex situ preservation of microbial diversity associated with the oil industry and exploitation of its biotechnological potential.</title>
        <authorList>
            <person name="Paixao C.T.M."/>
            <person name="Gomes M.B."/>
            <person name="Oliveira V.M."/>
        </authorList>
    </citation>
    <scope>NUCLEOTIDE SEQUENCE [LARGE SCALE GENOMIC DNA]</scope>
    <source>
        <strain evidence="7 8">LIT2</strain>
    </source>
</reference>
<evidence type="ECO:0000256" key="2">
    <source>
        <dbReference type="ARBA" id="ARBA00022692"/>
    </source>
</evidence>
<dbReference type="Proteomes" id="UP001319883">
    <property type="component" value="Unassembled WGS sequence"/>
</dbReference>
<evidence type="ECO:0000313" key="7">
    <source>
        <dbReference type="EMBL" id="MBZ9569072.1"/>
    </source>
</evidence>
<feature type="transmembrane region" description="Helical" evidence="6">
    <location>
        <begin position="292"/>
        <end position="314"/>
    </location>
</feature>
<dbReference type="InterPro" id="IPR023271">
    <property type="entry name" value="Aquaporin-like"/>
</dbReference>
<evidence type="ECO:0000256" key="3">
    <source>
        <dbReference type="ARBA" id="ARBA00022989"/>
    </source>
</evidence>
<keyword evidence="3 6" id="KW-1133">Transmembrane helix</keyword>
<evidence type="ECO:0000256" key="4">
    <source>
        <dbReference type="ARBA" id="ARBA00023136"/>
    </source>
</evidence>
<name>A0ABS7X2E9_9GAMM</name>
<feature type="region of interest" description="Disordered" evidence="5">
    <location>
        <begin position="19"/>
        <end position="69"/>
    </location>
</feature>
<dbReference type="Gene3D" id="1.20.1080.10">
    <property type="entry name" value="Glycerol uptake facilitator protein"/>
    <property type="match status" value="1"/>
</dbReference>
<keyword evidence="2 6" id="KW-0812">Transmembrane</keyword>
<protein>
    <submittedName>
        <fullName evidence="7">Formate/nitrite transporter family protein</fullName>
    </submittedName>
</protein>
<evidence type="ECO:0000256" key="6">
    <source>
        <dbReference type="SAM" id="Phobius"/>
    </source>
</evidence>